<dbReference type="InterPro" id="IPR035965">
    <property type="entry name" value="PAS-like_dom_sf"/>
</dbReference>
<dbReference type="NCBIfam" id="TIGR00229">
    <property type="entry name" value="sensory_box"/>
    <property type="match status" value="1"/>
</dbReference>
<feature type="compositionally biased region" description="Low complexity" evidence="9">
    <location>
        <begin position="282"/>
        <end position="295"/>
    </location>
</feature>
<dbReference type="SMART" id="SM00091">
    <property type="entry name" value="PAS"/>
    <property type="match status" value="1"/>
</dbReference>
<evidence type="ECO:0000256" key="2">
    <source>
        <dbReference type="ARBA" id="ARBA00012438"/>
    </source>
</evidence>
<dbReference type="InterPro" id="IPR013656">
    <property type="entry name" value="PAS_4"/>
</dbReference>
<comment type="catalytic activity">
    <reaction evidence="1">
        <text>ATP + protein L-histidine = ADP + protein N-phospho-L-histidine.</text>
        <dbReference type="EC" id="2.7.13.3"/>
    </reaction>
</comment>
<feature type="transmembrane region" description="Helical" evidence="10">
    <location>
        <begin position="92"/>
        <end position="110"/>
    </location>
</feature>
<dbReference type="Pfam" id="PF08448">
    <property type="entry name" value="PAS_4"/>
    <property type="match status" value="1"/>
</dbReference>
<feature type="domain" description="PAS" evidence="11">
    <location>
        <begin position="126"/>
        <end position="196"/>
    </location>
</feature>
<dbReference type="InterPro" id="IPR001610">
    <property type="entry name" value="PAC"/>
</dbReference>
<evidence type="ECO:0000256" key="8">
    <source>
        <dbReference type="ARBA" id="ARBA00023026"/>
    </source>
</evidence>
<keyword evidence="10" id="KW-1133">Transmembrane helix</keyword>
<keyword evidence="10" id="KW-0472">Membrane</keyword>
<feature type="region of interest" description="Disordered" evidence="9">
    <location>
        <begin position="261"/>
        <end position="305"/>
    </location>
</feature>
<keyword evidence="8" id="KW-0843">Virulence</keyword>
<dbReference type="Gene3D" id="3.30.450.20">
    <property type="entry name" value="PAS domain"/>
    <property type="match status" value="1"/>
</dbReference>
<keyword evidence="4" id="KW-0808">Transferase</keyword>
<evidence type="ECO:0000259" key="12">
    <source>
        <dbReference type="PROSITE" id="PS50113"/>
    </source>
</evidence>
<evidence type="ECO:0000256" key="1">
    <source>
        <dbReference type="ARBA" id="ARBA00000085"/>
    </source>
</evidence>
<feature type="domain" description="PAC" evidence="12">
    <location>
        <begin position="199"/>
        <end position="251"/>
    </location>
</feature>
<evidence type="ECO:0000259" key="11">
    <source>
        <dbReference type="PROSITE" id="PS50112"/>
    </source>
</evidence>
<protein>
    <recommendedName>
        <fullName evidence="2">histidine kinase</fullName>
        <ecNumber evidence="2">2.7.13.3</ecNumber>
    </recommendedName>
</protein>
<feature type="transmembrane region" description="Helical" evidence="10">
    <location>
        <begin position="65"/>
        <end position="86"/>
    </location>
</feature>
<keyword evidence="10" id="KW-0812">Transmembrane</keyword>
<dbReference type="EC" id="2.7.13.3" evidence="2"/>
<proteinExistence type="predicted"/>
<evidence type="ECO:0000256" key="7">
    <source>
        <dbReference type="ARBA" id="ARBA00022840"/>
    </source>
</evidence>
<keyword evidence="7" id="KW-0067">ATP-binding</keyword>
<dbReference type="SUPFAM" id="SSF55785">
    <property type="entry name" value="PYP-like sensor domain (PAS domain)"/>
    <property type="match status" value="1"/>
</dbReference>
<feature type="transmembrane region" description="Helical" evidence="10">
    <location>
        <begin position="20"/>
        <end position="40"/>
    </location>
</feature>
<dbReference type="PROSITE" id="PS50112">
    <property type="entry name" value="PAS"/>
    <property type="match status" value="1"/>
</dbReference>
<reference evidence="13 14" key="1">
    <citation type="submission" date="2021-01" db="EMBL/GenBank/DDBJ databases">
        <title>Whole genome shotgun sequence of Actinoplanes deccanensis NBRC 13994.</title>
        <authorList>
            <person name="Komaki H."/>
            <person name="Tamura T."/>
        </authorList>
    </citation>
    <scope>NUCLEOTIDE SEQUENCE [LARGE SCALE GENOMIC DNA]</scope>
    <source>
        <strain evidence="13 14">NBRC 13994</strain>
    </source>
</reference>
<evidence type="ECO:0000256" key="5">
    <source>
        <dbReference type="ARBA" id="ARBA00022741"/>
    </source>
</evidence>
<dbReference type="PANTHER" id="PTHR41523:SF8">
    <property type="entry name" value="ETHYLENE RESPONSE SENSOR PROTEIN"/>
    <property type="match status" value="1"/>
</dbReference>
<keyword evidence="14" id="KW-1185">Reference proteome</keyword>
<dbReference type="SMART" id="SM00086">
    <property type="entry name" value="PAC"/>
    <property type="match status" value="1"/>
</dbReference>
<evidence type="ECO:0000313" key="14">
    <source>
        <dbReference type="Proteomes" id="UP000609879"/>
    </source>
</evidence>
<evidence type="ECO:0000256" key="3">
    <source>
        <dbReference type="ARBA" id="ARBA00022553"/>
    </source>
</evidence>
<keyword evidence="5" id="KW-0547">Nucleotide-binding</keyword>
<gene>
    <name evidence="13" type="ORF">Ade02nite_40180</name>
</gene>
<dbReference type="InterPro" id="IPR000700">
    <property type="entry name" value="PAS-assoc_C"/>
</dbReference>
<sequence length="305" mass="32535">MGMPRPDSWARYSWARGGPYAYIVIAVLTVTGLAAMSAAAPPQALTFGMPAIGPALAAASARPPAVLAVGGYAFLAGFAVSTWQGLLGSADQFARLFLIVCATAISWVIARSLRRLLRDTAAAARERKMLAAIAEQSTDAIIMTSMDGTVISWNRGAELLYGYTAEEIVGHGFGRVMPPDRQEAVEPALSALAAGERIRVDEGRRLCRDGTERWVSVTVSPIRDERGAIVAAAATERDITDQKRREAEERIAAERSARAARLESLGQLRGAAQPQPRRHHPAGVPRAPAPVAGPRQPRSSRPDPA</sequence>
<keyword evidence="3" id="KW-0597">Phosphoprotein</keyword>
<dbReference type="PANTHER" id="PTHR41523">
    <property type="entry name" value="TWO-COMPONENT SYSTEM SENSOR PROTEIN"/>
    <property type="match status" value="1"/>
</dbReference>
<evidence type="ECO:0000256" key="4">
    <source>
        <dbReference type="ARBA" id="ARBA00022679"/>
    </source>
</evidence>
<dbReference type="CDD" id="cd00130">
    <property type="entry name" value="PAS"/>
    <property type="match status" value="1"/>
</dbReference>
<organism evidence="13 14">
    <name type="scientific">Paractinoplanes deccanensis</name>
    <dbReference type="NCBI Taxonomy" id="113561"/>
    <lineage>
        <taxon>Bacteria</taxon>
        <taxon>Bacillati</taxon>
        <taxon>Actinomycetota</taxon>
        <taxon>Actinomycetes</taxon>
        <taxon>Micromonosporales</taxon>
        <taxon>Micromonosporaceae</taxon>
        <taxon>Paractinoplanes</taxon>
    </lineage>
</organism>
<evidence type="ECO:0000256" key="6">
    <source>
        <dbReference type="ARBA" id="ARBA00022777"/>
    </source>
</evidence>
<dbReference type="PROSITE" id="PS50113">
    <property type="entry name" value="PAC"/>
    <property type="match status" value="1"/>
</dbReference>
<dbReference type="EMBL" id="BOMI01000077">
    <property type="protein sequence ID" value="GID75377.1"/>
    <property type="molecule type" value="Genomic_DNA"/>
</dbReference>
<dbReference type="Proteomes" id="UP000609879">
    <property type="component" value="Unassembled WGS sequence"/>
</dbReference>
<evidence type="ECO:0000256" key="10">
    <source>
        <dbReference type="SAM" id="Phobius"/>
    </source>
</evidence>
<accession>A0ABQ3Y5W2</accession>
<dbReference type="InterPro" id="IPR000014">
    <property type="entry name" value="PAS"/>
</dbReference>
<name>A0ABQ3Y5W2_9ACTN</name>
<evidence type="ECO:0000313" key="13">
    <source>
        <dbReference type="EMBL" id="GID75377.1"/>
    </source>
</evidence>
<evidence type="ECO:0000256" key="9">
    <source>
        <dbReference type="SAM" id="MobiDB-lite"/>
    </source>
</evidence>
<comment type="caution">
    <text evidence="13">The sequence shown here is derived from an EMBL/GenBank/DDBJ whole genome shotgun (WGS) entry which is preliminary data.</text>
</comment>
<keyword evidence="6" id="KW-0418">Kinase</keyword>